<feature type="transmembrane region" description="Helical" evidence="5">
    <location>
        <begin position="110"/>
        <end position="126"/>
    </location>
</feature>
<evidence type="ECO:0000313" key="7">
    <source>
        <dbReference type="Proteomes" id="UP001597343"/>
    </source>
</evidence>
<name>A0ABW4ZTM0_9BACL</name>
<comment type="caution">
    <text evidence="6">The sequence shown here is derived from an EMBL/GenBank/DDBJ whole genome shotgun (WGS) entry which is preliminary data.</text>
</comment>
<comment type="similarity">
    <text evidence="5">Belongs to the UPF0756 family.</text>
</comment>
<keyword evidence="7" id="KW-1185">Reference proteome</keyword>
<evidence type="ECO:0000256" key="1">
    <source>
        <dbReference type="ARBA" id="ARBA00022475"/>
    </source>
</evidence>
<dbReference type="RefSeq" id="WP_386043803.1">
    <property type="nucleotide sequence ID" value="NZ_JBHUIO010000002.1"/>
</dbReference>
<keyword evidence="1 5" id="KW-1003">Cell membrane</keyword>
<dbReference type="PANTHER" id="PTHR38452:SF1">
    <property type="entry name" value="UPF0756 MEMBRANE PROTEIN YEAL"/>
    <property type="match status" value="1"/>
</dbReference>
<dbReference type="EMBL" id="JBHUIO010000002">
    <property type="protein sequence ID" value="MFD2168781.1"/>
    <property type="molecule type" value="Genomic_DNA"/>
</dbReference>
<feature type="transmembrane region" description="Helical" evidence="5">
    <location>
        <begin position="48"/>
        <end position="67"/>
    </location>
</feature>
<keyword evidence="3 5" id="KW-1133">Transmembrane helix</keyword>
<reference evidence="7" key="1">
    <citation type="journal article" date="2019" name="Int. J. Syst. Evol. Microbiol.">
        <title>The Global Catalogue of Microorganisms (GCM) 10K type strain sequencing project: providing services to taxonomists for standard genome sequencing and annotation.</title>
        <authorList>
            <consortium name="The Broad Institute Genomics Platform"/>
            <consortium name="The Broad Institute Genome Sequencing Center for Infectious Disease"/>
            <person name="Wu L."/>
            <person name="Ma J."/>
        </authorList>
    </citation>
    <scope>NUCLEOTIDE SEQUENCE [LARGE SCALE GENOMIC DNA]</scope>
    <source>
        <strain evidence="7">CGMCC 1.13574</strain>
    </source>
</reference>
<evidence type="ECO:0000256" key="3">
    <source>
        <dbReference type="ARBA" id="ARBA00022989"/>
    </source>
</evidence>
<feature type="transmembrane region" description="Helical" evidence="5">
    <location>
        <begin position="132"/>
        <end position="148"/>
    </location>
</feature>
<dbReference type="HAMAP" id="MF_01874">
    <property type="entry name" value="UPF0756"/>
    <property type="match status" value="1"/>
</dbReference>
<organism evidence="6 7">
    <name type="scientific">Tumebacillus lipolyticus</name>
    <dbReference type="NCBI Taxonomy" id="1280370"/>
    <lineage>
        <taxon>Bacteria</taxon>
        <taxon>Bacillati</taxon>
        <taxon>Bacillota</taxon>
        <taxon>Bacilli</taxon>
        <taxon>Bacillales</taxon>
        <taxon>Alicyclobacillaceae</taxon>
        <taxon>Tumebacillus</taxon>
    </lineage>
</organism>
<dbReference type="InterPro" id="IPR007382">
    <property type="entry name" value="UPF0756_TM"/>
</dbReference>
<feature type="transmembrane region" description="Helical" evidence="5">
    <location>
        <begin position="6"/>
        <end position="36"/>
    </location>
</feature>
<protein>
    <recommendedName>
        <fullName evidence="5">UPF0756 membrane protein ACFSOY_01950</fullName>
    </recommendedName>
</protein>
<evidence type="ECO:0000256" key="4">
    <source>
        <dbReference type="ARBA" id="ARBA00023136"/>
    </source>
</evidence>
<evidence type="ECO:0000256" key="5">
    <source>
        <dbReference type="HAMAP-Rule" id="MF_01874"/>
    </source>
</evidence>
<dbReference type="PANTHER" id="PTHR38452">
    <property type="entry name" value="UPF0756 MEMBRANE PROTEIN YEAL"/>
    <property type="match status" value="1"/>
</dbReference>
<evidence type="ECO:0000313" key="6">
    <source>
        <dbReference type="EMBL" id="MFD2168781.1"/>
    </source>
</evidence>
<comment type="subcellular location">
    <subcellularLocation>
        <location evidence="5">Cell membrane</location>
        <topology evidence="5">Multi-pass membrane protein</topology>
    </subcellularLocation>
</comment>
<feature type="transmembrane region" description="Helical" evidence="5">
    <location>
        <begin position="79"/>
        <end position="98"/>
    </location>
</feature>
<keyword evidence="4 5" id="KW-0472">Membrane</keyword>
<keyword evidence="2 5" id="KW-0812">Transmembrane</keyword>
<dbReference type="Proteomes" id="UP001597343">
    <property type="component" value="Unassembled WGS sequence"/>
</dbReference>
<accession>A0ABW4ZTM0</accession>
<dbReference type="Pfam" id="PF04284">
    <property type="entry name" value="DUF441"/>
    <property type="match status" value="1"/>
</dbReference>
<proteinExistence type="inferred from homology"/>
<evidence type="ECO:0000256" key="2">
    <source>
        <dbReference type="ARBA" id="ARBA00022692"/>
    </source>
</evidence>
<gene>
    <name evidence="6" type="ORF">ACFSOY_01950</name>
</gene>
<sequence>MDLTNLLLLILLAIGIIGNNHTVSIAVAVLLLIRLVHLEKVLPSLEQHGLNVGVIILTIGVLAPLASGKISINEVMHTFTSPAALLAIAMGMFVSYAAGRGIPLMSGNPLVVTGLMIGTILGVALFKGVPTGPVIAGGLTALLLGLFQR</sequence>